<evidence type="ECO:0008006" key="4">
    <source>
        <dbReference type="Google" id="ProtNLM"/>
    </source>
</evidence>
<dbReference type="InterPro" id="IPR052860">
    <property type="entry name" value="NRL-GPCR1"/>
</dbReference>
<protein>
    <recommendedName>
        <fullName evidence="4">G protein-coupled receptor</fullName>
    </recommendedName>
</protein>
<feature type="non-terminal residue" evidence="2">
    <location>
        <position position="1"/>
    </location>
</feature>
<sequence>AYSLLLQYNQRELHKLRQKSADFDRNSVSRTYQFRENVVVMRMLFKMAGPFFTTMIPAFVFYVLYISLPKTEESEFVRMFSAAMFDWWIGIVCCLFGLLFPFSDVRFRRVAIRTPIFRSLQQSK</sequence>
<evidence type="ECO:0000313" key="2">
    <source>
        <dbReference type="EMBL" id="GMS95028.1"/>
    </source>
</evidence>
<feature type="transmembrane region" description="Helical" evidence="1">
    <location>
        <begin position="43"/>
        <end position="65"/>
    </location>
</feature>
<dbReference type="PANTHER" id="PTHR47521">
    <property type="entry name" value="SERPENTINE RECEPTOR, CLASS E (EPSILON)-RELATED"/>
    <property type="match status" value="1"/>
</dbReference>
<dbReference type="PANTHER" id="PTHR47521:SF7">
    <property type="entry name" value="SERPENTINE RECEPTOR CLASS EPSILON-6"/>
    <property type="match status" value="1"/>
</dbReference>
<name>A0AAV5TLE3_9BILA</name>
<comment type="caution">
    <text evidence="2">The sequence shown here is derived from an EMBL/GenBank/DDBJ whole genome shotgun (WGS) entry which is preliminary data.</text>
</comment>
<reference evidence="2" key="1">
    <citation type="submission" date="2023-10" db="EMBL/GenBank/DDBJ databases">
        <title>Genome assembly of Pristionchus species.</title>
        <authorList>
            <person name="Yoshida K."/>
            <person name="Sommer R.J."/>
        </authorList>
    </citation>
    <scope>NUCLEOTIDE SEQUENCE</scope>
    <source>
        <strain evidence="2">RS0144</strain>
    </source>
</reference>
<dbReference type="Proteomes" id="UP001432027">
    <property type="component" value="Unassembled WGS sequence"/>
</dbReference>
<keyword evidence="1" id="KW-0472">Membrane</keyword>
<dbReference type="EMBL" id="BTSX01000004">
    <property type="protein sequence ID" value="GMS95028.1"/>
    <property type="molecule type" value="Genomic_DNA"/>
</dbReference>
<keyword evidence="1" id="KW-0812">Transmembrane</keyword>
<feature type="transmembrane region" description="Helical" evidence="1">
    <location>
        <begin position="85"/>
        <end position="103"/>
    </location>
</feature>
<dbReference type="AlphaFoldDB" id="A0AAV5TLE3"/>
<evidence type="ECO:0000313" key="3">
    <source>
        <dbReference type="Proteomes" id="UP001432027"/>
    </source>
</evidence>
<proteinExistence type="predicted"/>
<evidence type="ECO:0000256" key="1">
    <source>
        <dbReference type="SAM" id="Phobius"/>
    </source>
</evidence>
<keyword evidence="1" id="KW-1133">Transmembrane helix</keyword>
<gene>
    <name evidence="2" type="ORF">PENTCL1PPCAC_17203</name>
</gene>
<organism evidence="2 3">
    <name type="scientific">Pristionchus entomophagus</name>
    <dbReference type="NCBI Taxonomy" id="358040"/>
    <lineage>
        <taxon>Eukaryota</taxon>
        <taxon>Metazoa</taxon>
        <taxon>Ecdysozoa</taxon>
        <taxon>Nematoda</taxon>
        <taxon>Chromadorea</taxon>
        <taxon>Rhabditida</taxon>
        <taxon>Rhabditina</taxon>
        <taxon>Diplogasteromorpha</taxon>
        <taxon>Diplogasteroidea</taxon>
        <taxon>Neodiplogasteridae</taxon>
        <taxon>Pristionchus</taxon>
    </lineage>
</organism>
<accession>A0AAV5TLE3</accession>
<keyword evidence="3" id="KW-1185">Reference proteome</keyword>